<comment type="caution">
    <text evidence="1">The sequence shown here is derived from an EMBL/GenBank/DDBJ whole genome shotgun (WGS) entry which is preliminary data.</text>
</comment>
<reference evidence="1" key="1">
    <citation type="submission" date="2021-01" db="EMBL/GenBank/DDBJ databases">
        <authorList>
            <person name="Lovell J.T."/>
            <person name="Bentley N."/>
            <person name="Bhattarai G."/>
            <person name="Jenkins J.W."/>
            <person name="Sreedasyam A."/>
            <person name="Alarcon Y."/>
            <person name="Bock C."/>
            <person name="Boston L."/>
            <person name="Carlson J."/>
            <person name="Cervantes K."/>
            <person name="Clermont K."/>
            <person name="Krom N."/>
            <person name="Kubenka K."/>
            <person name="Mamidi S."/>
            <person name="Mattison C."/>
            <person name="Monteros M."/>
            <person name="Pisani C."/>
            <person name="Plott C."/>
            <person name="Rajasekar S."/>
            <person name="Rhein H.S."/>
            <person name="Rohla C."/>
            <person name="Song M."/>
            <person name="Hilaire R.S."/>
            <person name="Shu S."/>
            <person name="Wells L."/>
            <person name="Wang X."/>
            <person name="Webber J."/>
            <person name="Heerema R.J."/>
            <person name="Klein P."/>
            <person name="Conner P."/>
            <person name="Grauke L."/>
            <person name="Grimwood J."/>
            <person name="Schmutz J."/>
            <person name="Randall J.J."/>
        </authorList>
    </citation>
    <scope>NUCLEOTIDE SEQUENCE</scope>
    <source>
        <tissue evidence="1">Leaf</tissue>
    </source>
</reference>
<accession>A0A922JNS5</accession>
<evidence type="ECO:0000313" key="1">
    <source>
        <dbReference type="EMBL" id="KAG6714650.1"/>
    </source>
</evidence>
<evidence type="ECO:0000313" key="2">
    <source>
        <dbReference type="Proteomes" id="UP000811246"/>
    </source>
</evidence>
<organism evidence="1 2">
    <name type="scientific">Carya illinoinensis</name>
    <name type="common">Pecan</name>
    <dbReference type="NCBI Taxonomy" id="32201"/>
    <lineage>
        <taxon>Eukaryota</taxon>
        <taxon>Viridiplantae</taxon>
        <taxon>Streptophyta</taxon>
        <taxon>Embryophyta</taxon>
        <taxon>Tracheophyta</taxon>
        <taxon>Spermatophyta</taxon>
        <taxon>Magnoliopsida</taxon>
        <taxon>eudicotyledons</taxon>
        <taxon>Gunneridae</taxon>
        <taxon>Pentapetalae</taxon>
        <taxon>rosids</taxon>
        <taxon>fabids</taxon>
        <taxon>Fagales</taxon>
        <taxon>Juglandaceae</taxon>
        <taxon>Carya</taxon>
    </lineage>
</organism>
<dbReference type="AlphaFoldDB" id="A0A922JNS5"/>
<gene>
    <name evidence="1" type="ORF">I3842_05G212600</name>
</gene>
<dbReference type="EMBL" id="CM031829">
    <property type="protein sequence ID" value="KAG6714650.1"/>
    <property type="molecule type" value="Genomic_DNA"/>
</dbReference>
<protein>
    <submittedName>
        <fullName evidence="1">Uncharacterized protein</fullName>
    </submittedName>
</protein>
<dbReference type="Proteomes" id="UP000811246">
    <property type="component" value="Chromosome 5"/>
</dbReference>
<proteinExistence type="predicted"/>
<sequence length="65" mass="7029">MAKSLLDSVGAPCAAPNAVLAIIRGHKCSVDVATIVQGEAKFFSVLMLAWGMRKYHYLMLVMFGV</sequence>
<name>A0A922JNS5_CARIL</name>